<feature type="active site" description="Proton donor; for dehydratase activity" evidence="7">
    <location>
        <position position="1154"/>
    </location>
</feature>
<dbReference type="SUPFAM" id="SSF51735">
    <property type="entry name" value="NAD(P)-binding Rossmann-fold domains"/>
    <property type="match status" value="3"/>
</dbReference>
<dbReference type="Gene3D" id="3.40.50.720">
    <property type="entry name" value="NAD(P)-binding Rossmann-like Domain"/>
    <property type="match status" value="3"/>
</dbReference>
<dbReference type="InterPro" id="IPR011032">
    <property type="entry name" value="GroES-like_sf"/>
</dbReference>
<dbReference type="InterPro" id="IPR042104">
    <property type="entry name" value="PKS_dehydratase_sf"/>
</dbReference>
<dbReference type="Proteomes" id="UP001281614">
    <property type="component" value="Unassembled WGS sequence"/>
</dbReference>
<dbReference type="GO" id="GO:0016491">
    <property type="term" value="F:oxidoreductase activity"/>
    <property type="evidence" value="ECO:0007669"/>
    <property type="project" value="UniProtKB-KW"/>
</dbReference>
<organism evidence="11 12">
    <name type="scientific">Colletotrichum kahawae</name>
    <name type="common">Coffee berry disease fungus</name>
    <dbReference type="NCBI Taxonomy" id="34407"/>
    <lineage>
        <taxon>Eukaryota</taxon>
        <taxon>Fungi</taxon>
        <taxon>Dikarya</taxon>
        <taxon>Ascomycota</taxon>
        <taxon>Pezizomycotina</taxon>
        <taxon>Sordariomycetes</taxon>
        <taxon>Hypocreomycetidae</taxon>
        <taxon>Glomerellales</taxon>
        <taxon>Glomerellaceae</taxon>
        <taxon>Colletotrichum</taxon>
        <taxon>Colletotrichum gloeosporioides species complex</taxon>
    </lineage>
</organism>
<dbReference type="FunFam" id="3.40.47.10:FF:000019">
    <property type="entry name" value="Polyketide synthase type I"/>
    <property type="match status" value="1"/>
</dbReference>
<dbReference type="InterPro" id="IPR013968">
    <property type="entry name" value="PKS_KR"/>
</dbReference>
<protein>
    <submittedName>
        <fullName evidence="11">Polyketide synthase (Beta-ketoacyl synthase domain-containing protein)</fullName>
    </submittedName>
</protein>
<feature type="region of interest" description="N-terminal hotdog fold" evidence="7">
    <location>
        <begin position="935"/>
        <end position="1068"/>
    </location>
</feature>
<dbReference type="Pfam" id="PF08659">
    <property type="entry name" value="KR"/>
    <property type="match status" value="1"/>
</dbReference>
<dbReference type="GO" id="GO:0006633">
    <property type="term" value="P:fatty acid biosynthetic process"/>
    <property type="evidence" value="ECO:0007669"/>
    <property type="project" value="TreeGrafter"/>
</dbReference>
<dbReference type="PANTHER" id="PTHR43775:SF29">
    <property type="entry name" value="ASPERFURANONE POLYKETIDE SYNTHASE AFOG-RELATED"/>
    <property type="match status" value="1"/>
</dbReference>
<dbReference type="InterPro" id="IPR049552">
    <property type="entry name" value="PKS_DH_N"/>
</dbReference>
<dbReference type="SMART" id="SM00827">
    <property type="entry name" value="PKS_AT"/>
    <property type="match status" value="1"/>
</dbReference>
<accession>A0AAE0D4R2</accession>
<dbReference type="InterPro" id="IPR009081">
    <property type="entry name" value="PP-bd_ACP"/>
</dbReference>
<dbReference type="Pfam" id="PF23114">
    <property type="entry name" value="NAD-bd_HRPKS_sdrA"/>
    <property type="match status" value="1"/>
</dbReference>
<dbReference type="Gene3D" id="3.90.180.10">
    <property type="entry name" value="Medium-chain alcohol dehydrogenases, catalytic domain"/>
    <property type="match status" value="1"/>
</dbReference>
<sequence>MDKNEKMEDIAIIGMACRFPGEATSPEKLWQMMVNKESAWSEFPEDRLNIDGYYHPSGDRQGSISFKGAHFVKNDVAAFDASFFSIMAEDAKAIDPQQRFLLEVSYEALENAGLRTEDLKGSPTAVYVGSFVKDYEQICLRDMDWQPQYAATGTGNAIMANRVSYTYDFKGPSMTLDTGCSGSLVAVHLAAQALRTSDCDLALAAGAGLILTPNTMMPMTALNFLSPDGKCFAFDSRANGYGRGEGIGFVVLKKMSHALRDNDTIRAVIRGTHVNQDGLTTGITLPSKEAQIANIRSLYSKYNLDMQQTAFVECHGTGTQAGDFRELSAIAETLAADRPKDKPIFVGSVKTNIGHLEGAAGVAGLIKGVLLTEKGQITPNINFEKGNPNIDFENWKVKVPTDLTNWPVDGPRQVSVNCFGFGGTNAHAVLDEPSRYFSARKILGNHNSTIDAGPNLQSTPGAASSPQLFVFSSNERGGVGRVMNTHAQHIGCITKLPQSDANDYAYTLACRRSFMEWKDFVVANGQSELIKKLDAKKDQEHIRSSRDSKLKIAFIFCGQGAQWPQMGRELMCFDPFKASLEAAAAYIKTLGSDFDLIEEIMKDKQESRIQEPQISQPATTAIQVALVDLLRSFSITPSSVVGHSSGEIAAAYASSCIDSETAWALAYHRGYSTSLLTTNAPQIKGKMCAVRMSCGDAQRYLEDKAQHRDLGIACVNSPTSVTISGSTGDIDWMRDELKKCQVLCKILDVDIAYHSRHMKLVEEDYKDFIKHTRMTDSPTGVHFFSSVQGCLVQGSSLGHSYWAENLVSPVQFVEAVKSLMESDHQPDLLIELSPHGTLESALSEIIKTHCGNIQPAYLPLMRRSKDASVTALEAIGGVWARGYPVDMLSVISKGNNTDSYKTLVNLPSYPWNHQKKFWHESHTCTEHRFRNFGREDLIGAPSPDATTFEPRWRGFFRIAENPWVQDHRVQKTIVYPAAGMVTMALQAASQLSMGMTDVLGFQVTNLRIERAMIIPSTAFGLEYSLNLKQISTKPEADPEWEFSIYSKQEQGAWIRHADGHVKIRRSATACPLPTGGSMKKYSEVQALCDKSLPPRQLYEILDVVGLNYGPCFQNVVSVSTYRNYCISKVRVPDTKSKMPCNFEYAHVIHPATLDSMFQTLFAIDSKPMVPSMIDIVFVAANISRDIGYEFTGYATAERSGLRDAKGSITMVSGQDGWDSPSVVVEGLHLTALSTPSVEDGGFIPNHRNLCSKIVWKENYVTSTTGDFDHMLSLAAHKYPSLTVLQCGGNEQLAKHVLGVLSEGGAPRVSRYTVLDGTTLSALKKKCEHSSALNVLEQRNWPGDKEKFPKYNIVITAKESNIDQIDAFNLLAAEGLLLNEVSHSACDEGTVDLNEPVQSADAHHLRATYELEADDAMSPWVIEQHFEARFFVDKVDMASAGEVVIIVPDTVVLDIVGLVNVLERLFLDKGFIVSVSTVSNVNAFGGKHCISLVEVCDNFVYNWTEEQFNDFHKLQETAKSVLWVTRAANRHPTDPRNAPIIALARTILSEDPQKTIVTLDLDANTSADSASLPHTIWTIAESILTKCQEAEFAEEDGKLYVPRLMPLKALNKLIESESRIQLENVQVFDPSAVKTSYEMVISKPGIAADSFHFVENRFTSPLGQHEVEIRTVSASLSSDDLQTAMGRTTEVKLGLGVMGVVTRVGSAVKDYHRGKQVMAIVPGAFKSVHRVNQKLVKSVPLPIDRCQFTPSGFIAASYALRTIGRLSPKKKVLIHAGASAYGQAALRNASHIGAEIFATVLNDTSGDQRKTLRDAHGLPDDHILDASSESFVADVLATGKVDVVYNPTQEHIMVNTKCVKASGCIIQLADKTGSAVQAPVSTTTFVKLDLSVLLEEDPELVMELFQHVDQLMPKRVPKDSSLQCDPVRRFDMSDFESAFKHMEKEPYLGLTVMEAKPETCVPVAKEMHTKSVASVIEPDGTYVLAGGLGGLGRSIAKLLADNGVKKLVFLSRSGGGPDAEAFLKSLKGVHARSIAVDIMDTDALKRLVPELGKVSGVVQCAAVLQDALFEKMTHADWTTAFGPKAVGASNLVDVFGTDPSAPSPSPSPAPVPWFLFLSSASGIIGNRGQANYAAANAVQDALAHCVPRASSLDLGPVLEAGMLVGDEETLGKLRGAGFYGIRHDNFIEMVSRAITGEVVPGVRTPSQIVSGVGTGGLIRQNNPGDPFWSRTAMYSYMNTVDVTVTAPDDNAGQGPGEDDVKRMLASCGGREEAAVIITAGLVQLMAKAMSLLPEEIDPEKAPSAYGVDSLVAVGIRN</sequence>
<feature type="active site" description="Proton acceptor; for dehydratase activity" evidence="7">
    <location>
        <position position="967"/>
    </location>
</feature>
<dbReference type="InterPro" id="IPR056501">
    <property type="entry name" value="NAD-bd_HRPKS_sdrA"/>
</dbReference>
<evidence type="ECO:0000259" key="9">
    <source>
        <dbReference type="PROSITE" id="PS52004"/>
    </source>
</evidence>
<feature type="domain" description="PKS/mFAS DH" evidence="10">
    <location>
        <begin position="935"/>
        <end position="1238"/>
    </location>
</feature>
<dbReference type="InterPro" id="IPR001227">
    <property type="entry name" value="Ac_transferase_dom_sf"/>
</dbReference>
<dbReference type="SMART" id="SM00822">
    <property type="entry name" value="PKS_KR"/>
    <property type="match status" value="1"/>
</dbReference>
<dbReference type="EMBL" id="VYYT01000311">
    <property type="protein sequence ID" value="KAK2744566.1"/>
    <property type="molecule type" value="Genomic_DNA"/>
</dbReference>
<dbReference type="InterPro" id="IPR049900">
    <property type="entry name" value="PKS_mFAS_DH"/>
</dbReference>
<keyword evidence="12" id="KW-1185">Reference proteome</keyword>
<dbReference type="InterPro" id="IPR016036">
    <property type="entry name" value="Malonyl_transacylase_ACP-bd"/>
</dbReference>
<dbReference type="GO" id="GO:0044550">
    <property type="term" value="P:secondary metabolite biosynthetic process"/>
    <property type="evidence" value="ECO:0007669"/>
    <property type="project" value="TreeGrafter"/>
</dbReference>
<dbReference type="SUPFAM" id="SSF55048">
    <property type="entry name" value="Probable ACP-binding domain of malonyl-CoA ACP transacylase"/>
    <property type="match status" value="1"/>
</dbReference>
<dbReference type="Pfam" id="PF02801">
    <property type="entry name" value="Ketoacyl-synt_C"/>
    <property type="match status" value="1"/>
</dbReference>
<dbReference type="CDD" id="cd05195">
    <property type="entry name" value="enoyl_red"/>
    <property type="match status" value="1"/>
</dbReference>
<dbReference type="InterPro" id="IPR049551">
    <property type="entry name" value="PKS_DH_C"/>
</dbReference>
<evidence type="ECO:0000256" key="1">
    <source>
        <dbReference type="ARBA" id="ARBA00022450"/>
    </source>
</evidence>
<keyword evidence="1" id="KW-0596">Phosphopantetheine</keyword>
<dbReference type="PROSITE" id="PS52004">
    <property type="entry name" value="KS3_2"/>
    <property type="match status" value="1"/>
</dbReference>
<dbReference type="SUPFAM" id="SSF52151">
    <property type="entry name" value="FabD/lysophospholipase-like"/>
    <property type="match status" value="1"/>
</dbReference>
<dbReference type="PROSITE" id="PS52019">
    <property type="entry name" value="PKS_MFAS_DH"/>
    <property type="match status" value="1"/>
</dbReference>
<dbReference type="InterPro" id="IPR050091">
    <property type="entry name" value="PKS_NRPS_Biosynth_Enz"/>
</dbReference>
<dbReference type="Pfam" id="PF00698">
    <property type="entry name" value="Acyl_transf_1"/>
    <property type="match status" value="1"/>
</dbReference>
<dbReference type="InterPro" id="IPR014031">
    <property type="entry name" value="Ketoacyl_synth_C"/>
</dbReference>
<feature type="region of interest" description="C-terminal hotdog fold" evidence="7">
    <location>
        <begin position="1089"/>
        <end position="1238"/>
    </location>
</feature>
<reference evidence="11" key="1">
    <citation type="submission" date="2023-02" db="EMBL/GenBank/DDBJ databases">
        <title>Colletotrichum kahawae CIFC_Que2 genome sequencing and assembly.</title>
        <authorList>
            <person name="Baroncelli R."/>
        </authorList>
    </citation>
    <scope>NUCLEOTIDE SEQUENCE</scope>
    <source>
        <strain evidence="11">CIFC_Que2</strain>
    </source>
</reference>
<dbReference type="InterPro" id="IPR057326">
    <property type="entry name" value="KR_dom"/>
</dbReference>
<evidence type="ECO:0000256" key="2">
    <source>
        <dbReference type="ARBA" id="ARBA00022553"/>
    </source>
</evidence>
<proteinExistence type="predicted"/>
<dbReference type="SMART" id="SM00826">
    <property type="entry name" value="PKS_DH"/>
    <property type="match status" value="1"/>
</dbReference>
<dbReference type="CDD" id="cd00833">
    <property type="entry name" value="PKS"/>
    <property type="match status" value="1"/>
</dbReference>
<dbReference type="SUPFAM" id="SSF50129">
    <property type="entry name" value="GroES-like"/>
    <property type="match status" value="1"/>
</dbReference>
<gene>
    <name evidence="11" type="ORF">CKAH01_06823</name>
</gene>
<evidence type="ECO:0000256" key="7">
    <source>
        <dbReference type="PROSITE-ProRule" id="PRU01363"/>
    </source>
</evidence>
<dbReference type="PROSITE" id="PS50075">
    <property type="entry name" value="CARRIER"/>
    <property type="match status" value="1"/>
</dbReference>
<dbReference type="InterPro" id="IPR014043">
    <property type="entry name" value="Acyl_transferase_dom"/>
</dbReference>
<feature type="domain" description="Carrier" evidence="8">
    <location>
        <begin position="2274"/>
        <end position="2316"/>
    </location>
</feature>
<evidence type="ECO:0000259" key="8">
    <source>
        <dbReference type="PROSITE" id="PS50075"/>
    </source>
</evidence>
<dbReference type="InterPro" id="IPR036291">
    <property type="entry name" value="NAD(P)-bd_dom_sf"/>
</dbReference>
<keyword evidence="5" id="KW-0560">Oxidoreductase</keyword>
<dbReference type="InterPro" id="IPR016035">
    <property type="entry name" value="Acyl_Trfase/lysoPLipase"/>
</dbReference>
<evidence type="ECO:0000313" key="11">
    <source>
        <dbReference type="EMBL" id="KAK2744566.1"/>
    </source>
</evidence>
<dbReference type="Gene3D" id="3.40.47.10">
    <property type="match status" value="1"/>
</dbReference>
<dbReference type="PANTHER" id="PTHR43775">
    <property type="entry name" value="FATTY ACID SYNTHASE"/>
    <property type="match status" value="1"/>
</dbReference>
<dbReference type="Gene3D" id="3.30.70.3290">
    <property type="match status" value="1"/>
</dbReference>
<dbReference type="InterPro" id="IPR020843">
    <property type="entry name" value="ER"/>
</dbReference>
<dbReference type="SMART" id="SM00829">
    <property type="entry name" value="PKS_ER"/>
    <property type="match status" value="1"/>
</dbReference>
<evidence type="ECO:0000313" key="12">
    <source>
        <dbReference type="Proteomes" id="UP001281614"/>
    </source>
</evidence>
<feature type="domain" description="Ketosynthase family 3 (KS3)" evidence="9">
    <location>
        <begin position="7"/>
        <end position="432"/>
    </location>
</feature>
<dbReference type="InterPro" id="IPR020841">
    <property type="entry name" value="PKS_Beta-ketoAc_synthase_dom"/>
</dbReference>
<keyword evidence="6" id="KW-0511">Multifunctional enzyme</keyword>
<dbReference type="Gene3D" id="3.40.366.10">
    <property type="entry name" value="Malonyl-Coenzyme A Acyl Carrier Protein, domain 2"/>
    <property type="match status" value="1"/>
</dbReference>
<keyword evidence="3" id="KW-0489">Methyltransferase</keyword>
<evidence type="ECO:0000259" key="10">
    <source>
        <dbReference type="PROSITE" id="PS52019"/>
    </source>
</evidence>
<name>A0AAE0D4R2_COLKA</name>
<dbReference type="Pfam" id="PF14765">
    <property type="entry name" value="PS-DH"/>
    <property type="match status" value="1"/>
</dbReference>
<comment type="caution">
    <text evidence="11">The sequence shown here is derived from an EMBL/GenBank/DDBJ whole genome shotgun (WGS) entry which is preliminary data.</text>
</comment>
<dbReference type="Gene3D" id="3.10.129.110">
    <property type="entry name" value="Polyketide synthase dehydratase"/>
    <property type="match status" value="1"/>
</dbReference>
<evidence type="ECO:0000256" key="4">
    <source>
        <dbReference type="ARBA" id="ARBA00022679"/>
    </source>
</evidence>
<dbReference type="GO" id="GO:0008168">
    <property type="term" value="F:methyltransferase activity"/>
    <property type="evidence" value="ECO:0007669"/>
    <property type="project" value="UniProtKB-KW"/>
</dbReference>
<dbReference type="Pfam" id="PF21089">
    <property type="entry name" value="PKS_DH_N"/>
    <property type="match status" value="1"/>
</dbReference>
<keyword evidence="4" id="KW-0808">Transferase</keyword>
<dbReference type="GO" id="GO:0004312">
    <property type="term" value="F:fatty acid synthase activity"/>
    <property type="evidence" value="ECO:0007669"/>
    <property type="project" value="TreeGrafter"/>
</dbReference>
<evidence type="ECO:0000256" key="6">
    <source>
        <dbReference type="ARBA" id="ARBA00023268"/>
    </source>
</evidence>
<dbReference type="InterPro" id="IPR016039">
    <property type="entry name" value="Thiolase-like"/>
</dbReference>
<dbReference type="InterPro" id="IPR020807">
    <property type="entry name" value="PKS_DH"/>
</dbReference>
<dbReference type="InterPro" id="IPR032821">
    <property type="entry name" value="PKS_assoc"/>
</dbReference>
<evidence type="ECO:0000256" key="5">
    <source>
        <dbReference type="ARBA" id="ARBA00023002"/>
    </source>
</evidence>
<dbReference type="GO" id="GO:0032259">
    <property type="term" value="P:methylation"/>
    <property type="evidence" value="ECO:0007669"/>
    <property type="project" value="UniProtKB-KW"/>
</dbReference>
<dbReference type="Pfam" id="PF16197">
    <property type="entry name" value="KAsynt_C_assoc"/>
    <property type="match status" value="1"/>
</dbReference>
<keyword evidence="2" id="KW-0597">Phosphoprotein</keyword>
<dbReference type="InterPro" id="IPR014030">
    <property type="entry name" value="Ketoacyl_synth_N"/>
</dbReference>
<dbReference type="SMART" id="SM00825">
    <property type="entry name" value="PKS_KS"/>
    <property type="match status" value="1"/>
</dbReference>
<dbReference type="SUPFAM" id="SSF53901">
    <property type="entry name" value="Thiolase-like"/>
    <property type="match status" value="1"/>
</dbReference>
<dbReference type="Pfam" id="PF00109">
    <property type="entry name" value="ketoacyl-synt"/>
    <property type="match status" value="1"/>
</dbReference>
<evidence type="ECO:0000256" key="3">
    <source>
        <dbReference type="ARBA" id="ARBA00022603"/>
    </source>
</evidence>